<dbReference type="CDD" id="cd11775">
    <property type="entry name" value="SH3_Sla1p_3"/>
    <property type="match status" value="1"/>
</dbReference>
<feature type="region of interest" description="Disordered" evidence="16">
    <location>
        <begin position="995"/>
        <end position="1021"/>
    </location>
</feature>
<evidence type="ECO:0000256" key="9">
    <source>
        <dbReference type="ARBA" id="ARBA00022583"/>
    </source>
</evidence>
<feature type="compositionally biased region" description="Polar residues" evidence="16">
    <location>
        <begin position="1111"/>
        <end position="1121"/>
    </location>
</feature>
<feature type="compositionally biased region" description="Basic and acidic residues" evidence="16">
    <location>
        <begin position="521"/>
        <end position="530"/>
    </location>
</feature>
<dbReference type="EMBL" id="ML119058">
    <property type="protein sequence ID" value="ROT37044.1"/>
    <property type="molecule type" value="Genomic_DNA"/>
</dbReference>
<dbReference type="InterPro" id="IPR035800">
    <property type="entry name" value="Sla1_SH3_1"/>
</dbReference>
<feature type="compositionally biased region" description="Basic and acidic residues" evidence="16">
    <location>
        <begin position="239"/>
        <end position="249"/>
    </location>
</feature>
<dbReference type="InterPro" id="IPR013761">
    <property type="entry name" value="SAM/pointed_sf"/>
</dbReference>
<evidence type="ECO:0000313" key="18">
    <source>
        <dbReference type="EMBL" id="ROT37044.1"/>
    </source>
</evidence>
<organism evidence="18 19">
    <name type="scientific">Sodiomyces alkalinus (strain CBS 110278 / VKM F-3762 / F11)</name>
    <name type="common">Alkaliphilic filamentous fungus</name>
    <dbReference type="NCBI Taxonomy" id="1314773"/>
    <lineage>
        <taxon>Eukaryota</taxon>
        <taxon>Fungi</taxon>
        <taxon>Dikarya</taxon>
        <taxon>Ascomycota</taxon>
        <taxon>Pezizomycotina</taxon>
        <taxon>Sordariomycetes</taxon>
        <taxon>Hypocreomycetidae</taxon>
        <taxon>Glomerellales</taxon>
        <taxon>Plectosphaerellaceae</taxon>
        <taxon>Sodiomyces</taxon>
    </lineage>
</organism>
<dbReference type="Pfam" id="PF03983">
    <property type="entry name" value="SHD1"/>
    <property type="match status" value="1"/>
</dbReference>
<reference evidence="18 19" key="1">
    <citation type="journal article" date="2018" name="Mol. Ecol.">
        <title>The obligate alkalophilic soda-lake fungus Sodiomyces alkalinus has shifted to a protein diet.</title>
        <authorList>
            <person name="Grum-Grzhimaylo A.A."/>
            <person name="Falkoski D.L."/>
            <person name="van den Heuvel J."/>
            <person name="Valero-Jimenez C.A."/>
            <person name="Min B."/>
            <person name="Choi I.G."/>
            <person name="Lipzen A."/>
            <person name="Daum C.G."/>
            <person name="Aanen D.K."/>
            <person name="Tsang A."/>
            <person name="Henrissat B."/>
            <person name="Bilanenko E.N."/>
            <person name="de Vries R.P."/>
            <person name="van Kan J.A.L."/>
            <person name="Grigoriev I.V."/>
            <person name="Debets A.J.M."/>
        </authorList>
    </citation>
    <scope>NUCLEOTIDE SEQUENCE [LARGE SCALE GENOMIC DNA]</scope>
    <source>
        <strain evidence="18 19">F11</strain>
    </source>
</reference>
<dbReference type="GeneID" id="39576743"/>
<evidence type="ECO:0000256" key="12">
    <source>
        <dbReference type="ARBA" id="ARBA00023136"/>
    </source>
</evidence>
<dbReference type="OrthoDB" id="26539at2759"/>
<feature type="region of interest" description="Disordered" evidence="16">
    <location>
        <begin position="1045"/>
        <end position="1121"/>
    </location>
</feature>
<keyword evidence="13" id="KW-0009">Actin-binding</keyword>
<keyword evidence="6 15" id="KW-0728">SH3 domain</keyword>
<feature type="domain" description="SH3" evidence="17">
    <location>
        <begin position="2"/>
        <end position="69"/>
    </location>
</feature>
<evidence type="ECO:0000256" key="16">
    <source>
        <dbReference type="SAM" id="MobiDB-lite"/>
    </source>
</evidence>
<evidence type="ECO:0000256" key="3">
    <source>
        <dbReference type="ARBA" id="ARBA00004413"/>
    </source>
</evidence>
<dbReference type="Gene3D" id="2.30.30.40">
    <property type="entry name" value="SH3 Domains"/>
    <property type="match status" value="3"/>
</dbReference>
<evidence type="ECO:0000256" key="5">
    <source>
        <dbReference type="ARBA" id="ARBA00020357"/>
    </source>
</evidence>
<feature type="compositionally biased region" description="Basic and acidic residues" evidence="16">
    <location>
        <begin position="783"/>
        <end position="796"/>
    </location>
</feature>
<gene>
    <name evidence="18" type="ORF">SODALDRAFT_281003</name>
</gene>
<evidence type="ECO:0000256" key="6">
    <source>
        <dbReference type="ARBA" id="ARBA00022443"/>
    </source>
</evidence>
<dbReference type="Gene3D" id="1.10.150.50">
    <property type="entry name" value="Transcription Factor, Ets-1"/>
    <property type="match status" value="1"/>
</dbReference>
<comment type="subcellular location">
    <subcellularLocation>
        <location evidence="3">Cell membrane</location>
        <topology evidence="3">Peripheral membrane protein</topology>
        <orientation evidence="3">Cytoplasmic side</orientation>
    </subcellularLocation>
    <subcellularLocation>
        <location evidence="2">Cytoplasm</location>
        <location evidence="2">Cytoskeleton</location>
        <location evidence="2">Actin patch</location>
    </subcellularLocation>
    <subcellularLocation>
        <location evidence="1">Endosome membrane</location>
        <topology evidence="1">Peripheral membrane protein</topology>
        <orientation evidence="1">Cytoplasmic side</orientation>
    </subcellularLocation>
</comment>
<feature type="compositionally biased region" description="Polar residues" evidence="16">
    <location>
        <begin position="197"/>
        <end position="209"/>
    </location>
</feature>
<feature type="compositionally biased region" description="Polar residues" evidence="16">
    <location>
        <begin position="847"/>
        <end position="879"/>
    </location>
</feature>
<feature type="region of interest" description="Disordered" evidence="16">
    <location>
        <begin position="128"/>
        <end position="173"/>
    </location>
</feature>
<dbReference type="GO" id="GO:0010008">
    <property type="term" value="C:endosome membrane"/>
    <property type="evidence" value="ECO:0007669"/>
    <property type="project" value="UniProtKB-SubCell"/>
</dbReference>
<sequence length="1121" mass="120497">MGFQGIYRAIYDYAPQADGELSITEGDLLYILDKNFDDGWWRAKKKANAEDGDEPVGLVPNNYVEEAQPMTRARALYEYTRQTDEELSFPEDANLTVYDASDEDWILVGLGDDFGFVPANYIEIQDAENGKSAAVQPMPPSLPTRPMPVAAEPGHPYEPSAGTSVSPPFIPASSATEDPAAALASVIHARSLRRESTQAAPSPQSSEFRVSNEGDDKNRRTPQLPARPASETTSSQAGDEPRRHPHVADGVEVESPPPRVPGGFHMYNINEMVSIMGKRKKMPTTLGINLGTGTILIAPERTQDGPTQEWTADKMTHYSREGKHVFLELVKPSKSVDFHAGAKDTAEEIVGALGELAGAVKAQGLREVILAGSSHHQKKGQVLYDFMAQGDDEVTVAVGDGVIILDDNKSEEWWQVRRLKNGKEGVVPSSYIEVTGTVSPPSSSGLNAGLSVVEQNRQEEIRLTKEAMKAGQRDGQEIQVGPGMPLPDRGSSLLAQERGNNSGQRSKRETGQLGSNNSRKSRPDVEKVRTWTDRSKSFSVEAQFLGLKDGKINLHKMNGVKIAVPIAKMSLPDLEYVEQLTGISLDEDKPLSNVKKVNKTSPNVIRASNIGDKIGAGASVQRPQKPEYDWFQFFLSCDVAVGLCERYAQAFSKESMDESVLPDVDAMVLRNLGLREGDILKVMRNLDAKYSRTGSRGKKIKDGIGSDDDGSTEGGLFSGPGGVLRNNTRKGRPAPAVQASDVVDAKGLATKSEDKSQPNKPAPSTDEPRNPQASGSGFDDDAWDIKPAKKVEERQKAASTESARPPASMTSSMQELSLLTAPLEPSRPQTQTQVPTQSQVPAPSQTITPENTQVAAQGSQQPGATPSFFAANSPNSSGLQQRQRPTPPQITPTQGSALIPPPAARPLSAPQSTQPSAFAPPALGPLPTGANYQARVAPPGQSMEELNQARSRQQFMGQLQQYPMAGFPGQQHAPDTHPFGVNIPQFMQPMVTGMATPQSQAPFGEPGRPSSLSPLPPQATGYPMSYSPSLPLQTHPTGNVNSFLPPALTPQQAGMPSFQPQPTGADSFKSLSALQPLQPQKTGPVPPVRFGITGEAKPLAPQPTGRRANLAQATPNNPFGF</sequence>
<dbReference type="PANTHER" id="PTHR15735">
    <property type="entry name" value="FCH AND DOUBLE SH3 DOMAINS PROTEIN"/>
    <property type="match status" value="1"/>
</dbReference>
<feature type="region of interest" description="Disordered" evidence="16">
    <location>
        <begin position="691"/>
        <end position="935"/>
    </location>
</feature>
<keyword evidence="19" id="KW-1185">Reference proteome</keyword>
<feature type="compositionally biased region" description="Basic and acidic residues" evidence="16">
    <location>
        <begin position="210"/>
        <end position="219"/>
    </location>
</feature>
<feature type="domain" description="SH3" evidence="17">
    <location>
        <begin position="70"/>
        <end position="127"/>
    </location>
</feature>
<dbReference type="STRING" id="1314773.A0A3N2PRI9"/>
<evidence type="ECO:0000313" key="19">
    <source>
        <dbReference type="Proteomes" id="UP000272025"/>
    </source>
</evidence>
<name>A0A3N2PRI9_SODAK</name>
<dbReference type="GO" id="GO:0030674">
    <property type="term" value="F:protein-macromolecule adaptor activity"/>
    <property type="evidence" value="ECO:0007669"/>
    <property type="project" value="InterPro"/>
</dbReference>
<accession>A0A3N2PRI9</accession>
<dbReference type="InterPro" id="IPR007131">
    <property type="entry name" value="SHD1"/>
</dbReference>
<evidence type="ECO:0000256" key="1">
    <source>
        <dbReference type="ARBA" id="ARBA00004125"/>
    </source>
</evidence>
<proteinExistence type="inferred from homology"/>
<keyword evidence="14" id="KW-0206">Cytoskeleton</keyword>
<dbReference type="SMART" id="SM00326">
    <property type="entry name" value="SH3"/>
    <property type="match status" value="3"/>
</dbReference>
<comment type="similarity">
    <text evidence="4">Belongs to the SLA1 family.</text>
</comment>
<keyword evidence="10" id="KW-0677">Repeat</keyword>
<dbReference type="GO" id="GO:0003779">
    <property type="term" value="F:actin binding"/>
    <property type="evidence" value="ECO:0007669"/>
    <property type="project" value="UniProtKB-KW"/>
</dbReference>
<dbReference type="AlphaFoldDB" id="A0A3N2PRI9"/>
<evidence type="ECO:0000256" key="4">
    <source>
        <dbReference type="ARBA" id="ARBA00007948"/>
    </source>
</evidence>
<feature type="compositionally biased region" description="Basic and acidic residues" evidence="16">
    <location>
        <begin position="467"/>
        <end position="476"/>
    </location>
</feature>
<dbReference type="Proteomes" id="UP000272025">
    <property type="component" value="Unassembled WGS sequence"/>
</dbReference>
<protein>
    <recommendedName>
        <fullName evidence="5">Actin cytoskeleton-regulatory complex protein SLA1</fullName>
    </recommendedName>
</protein>
<keyword evidence="8" id="KW-0963">Cytoplasm</keyword>
<dbReference type="GO" id="GO:0043130">
    <property type="term" value="F:ubiquitin binding"/>
    <property type="evidence" value="ECO:0007669"/>
    <property type="project" value="InterPro"/>
</dbReference>
<evidence type="ECO:0000256" key="15">
    <source>
        <dbReference type="PROSITE-ProRule" id="PRU00192"/>
    </source>
</evidence>
<keyword evidence="12" id="KW-0472">Membrane</keyword>
<feature type="compositionally biased region" description="Polar residues" evidence="16">
    <location>
        <begin position="1049"/>
        <end position="1081"/>
    </location>
</feature>
<dbReference type="InterPro" id="IPR013182">
    <property type="entry name" value="DUF1720"/>
</dbReference>
<dbReference type="RefSeq" id="XP_028464850.1">
    <property type="nucleotide sequence ID" value="XM_028608265.1"/>
</dbReference>
<evidence type="ECO:0000256" key="7">
    <source>
        <dbReference type="ARBA" id="ARBA00022475"/>
    </source>
</evidence>
<evidence type="ECO:0000256" key="11">
    <source>
        <dbReference type="ARBA" id="ARBA00022753"/>
    </source>
</evidence>
<dbReference type="Gene3D" id="2.30.30.700">
    <property type="entry name" value="SLA1 homology domain 1"/>
    <property type="match status" value="1"/>
</dbReference>
<dbReference type="Pfam" id="PF00018">
    <property type="entry name" value="SH3_1"/>
    <property type="match status" value="1"/>
</dbReference>
<feature type="compositionally biased region" description="Low complexity" evidence="16">
    <location>
        <begin position="917"/>
        <end position="930"/>
    </location>
</feature>
<feature type="compositionally biased region" description="Gly residues" evidence="16">
    <location>
        <begin position="712"/>
        <end position="722"/>
    </location>
</feature>
<dbReference type="InterPro" id="IPR001452">
    <property type="entry name" value="SH3_domain"/>
</dbReference>
<dbReference type="GO" id="GO:0042802">
    <property type="term" value="F:identical protein binding"/>
    <property type="evidence" value="ECO:0007669"/>
    <property type="project" value="InterPro"/>
</dbReference>
<dbReference type="Pfam" id="PF14604">
    <property type="entry name" value="SH3_9"/>
    <property type="match status" value="2"/>
</dbReference>
<keyword evidence="9" id="KW-0254">Endocytosis</keyword>
<feature type="region of interest" description="Disordered" evidence="16">
    <location>
        <begin position="467"/>
        <end position="530"/>
    </location>
</feature>
<dbReference type="PANTHER" id="PTHR15735:SF19">
    <property type="entry name" value="ACTIN CYTOSKELETON-REGULATORY COMPLEX PROTEIN SLA1"/>
    <property type="match status" value="1"/>
</dbReference>
<evidence type="ECO:0000256" key="2">
    <source>
        <dbReference type="ARBA" id="ARBA00004134"/>
    </source>
</evidence>
<evidence type="ECO:0000256" key="10">
    <source>
        <dbReference type="ARBA" id="ARBA00022737"/>
    </source>
</evidence>
<keyword evidence="7" id="KW-1003">Cell membrane</keyword>
<dbReference type="InterPro" id="IPR056996">
    <property type="entry name" value="PH_SLA1"/>
</dbReference>
<feature type="compositionally biased region" description="Polar residues" evidence="16">
    <location>
        <begin position="797"/>
        <end position="817"/>
    </location>
</feature>
<keyword evidence="11" id="KW-0967">Endosome</keyword>
<dbReference type="Pfam" id="PF08226">
    <property type="entry name" value="DUF1720"/>
    <property type="match status" value="1"/>
</dbReference>
<dbReference type="GO" id="GO:0006897">
    <property type="term" value="P:endocytosis"/>
    <property type="evidence" value="ECO:0007669"/>
    <property type="project" value="UniProtKB-KW"/>
</dbReference>
<dbReference type="InterPro" id="IPR035821">
    <property type="entry name" value="Sla1_SH3_3"/>
</dbReference>
<feature type="compositionally biased region" description="Pro residues" evidence="16">
    <location>
        <begin position="137"/>
        <end position="146"/>
    </location>
</feature>
<dbReference type="SUPFAM" id="SSF50044">
    <property type="entry name" value="SH3-domain"/>
    <property type="match status" value="3"/>
</dbReference>
<dbReference type="PROSITE" id="PS50002">
    <property type="entry name" value="SH3"/>
    <property type="match status" value="3"/>
</dbReference>
<dbReference type="CDD" id="cd11773">
    <property type="entry name" value="SH3_Sla1p_1"/>
    <property type="match status" value="1"/>
</dbReference>
<evidence type="ECO:0000259" key="17">
    <source>
        <dbReference type="PROSITE" id="PS50002"/>
    </source>
</evidence>
<feature type="domain" description="SH3" evidence="17">
    <location>
        <begin position="375"/>
        <end position="437"/>
    </location>
</feature>
<evidence type="ECO:0000256" key="8">
    <source>
        <dbReference type="ARBA" id="ARBA00022490"/>
    </source>
</evidence>
<feature type="compositionally biased region" description="Low complexity" evidence="16">
    <location>
        <begin position="828"/>
        <end position="846"/>
    </location>
</feature>
<dbReference type="GO" id="GO:0030479">
    <property type="term" value="C:actin cortical patch"/>
    <property type="evidence" value="ECO:0007669"/>
    <property type="project" value="UniProtKB-SubCell"/>
</dbReference>
<evidence type="ECO:0000256" key="14">
    <source>
        <dbReference type="ARBA" id="ARBA00023212"/>
    </source>
</evidence>
<feature type="region of interest" description="Disordered" evidence="16">
    <location>
        <begin position="192"/>
        <end position="262"/>
    </location>
</feature>
<dbReference type="GO" id="GO:0005886">
    <property type="term" value="C:plasma membrane"/>
    <property type="evidence" value="ECO:0007669"/>
    <property type="project" value="UniProtKB-SubCell"/>
</dbReference>
<dbReference type="Pfam" id="PF24081">
    <property type="entry name" value="PH_SLA1"/>
    <property type="match status" value="1"/>
</dbReference>
<dbReference type="PRINTS" id="PR00452">
    <property type="entry name" value="SH3DOMAIN"/>
</dbReference>
<evidence type="ECO:0000256" key="13">
    <source>
        <dbReference type="ARBA" id="ARBA00023203"/>
    </source>
</evidence>
<dbReference type="InterPro" id="IPR036028">
    <property type="entry name" value="SH3-like_dom_sf"/>
</dbReference>